<dbReference type="CDD" id="cd08233">
    <property type="entry name" value="butanediol_DH_like"/>
    <property type="match status" value="1"/>
</dbReference>
<dbReference type="GO" id="GO:0034079">
    <property type="term" value="P:butanediol biosynthetic process"/>
    <property type="evidence" value="ECO:0007669"/>
    <property type="project" value="TreeGrafter"/>
</dbReference>
<dbReference type="Pfam" id="PF00107">
    <property type="entry name" value="ADH_zinc_N"/>
    <property type="match status" value="1"/>
</dbReference>
<keyword evidence="5" id="KW-0560">Oxidoreductase</keyword>
<comment type="similarity">
    <text evidence="2 6">Belongs to the zinc-containing alcohol dehydrogenase family.</text>
</comment>
<dbReference type="Gene3D" id="3.40.50.720">
    <property type="entry name" value="NAD(P)-binding Rossmann-like Domain"/>
    <property type="match status" value="1"/>
</dbReference>
<evidence type="ECO:0000313" key="9">
    <source>
        <dbReference type="Proteomes" id="UP000308133"/>
    </source>
</evidence>
<protein>
    <submittedName>
        <fullName evidence="8">Zinc-binding dehydrogenase-6</fullName>
    </submittedName>
</protein>
<feature type="domain" description="Enoyl reductase (ER)" evidence="7">
    <location>
        <begin position="11"/>
        <end position="358"/>
    </location>
</feature>
<dbReference type="InterPro" id="IPR011032">
    <property type="entry name" value="GroES-like_sf"/>
</dbReference>
<evidence type="ECO:0000256" key="6">
    <source>
        <dbReference type="RuleBase" id="RU361277"/>
    </source>
</evidence>
<dbReference type="InterPro" id="IPR002328">
    <property type="entry name" value="ADH_Zn_CS"/>
</dbReference>
<dbReference type="PANTHER" id="PTHR43161">
    <property type="entry name" value="SORBITOL DEHYDROGENASE"/>
    <property type="match status" value="1"/>
</dbReference>
<dbReference type="InterPro" id="IPR020843">
    <property type="entry name" value="ER"/>
</dbReference>
<evidence type="ECO:0000256" key="2">
    <source>
        <dbReference type="ARBA" id="ARBA00008072"/>
    </source>
</evidence>
<dbReference type="EMBL" id="PTQR01000054">
    <property type="protein sequence ID" value="TKX23223.1"/>
    <property type="molecule type" value="Genomic_DNA"/>
</dbReference>
<evidence type="ECO:0000256" key="5">
    <source>
        <dbReference type="ARBA" id="ARBA00023002"/>
    </source>
</evidence>
<dbReference type="SUPFAM" id="SSF50129">
    <property type="entry name" value="GroES-like"/>
    <property type="match status" value="1"/>
</dbReference>
<accession>A0A4U7AXD6</accession>
<dbReference type="SUPFAM" id="SSF51735">
    <property type="entry name" value="NAD(P)-binding Rossmann-fold domains"/>
    <property type="match status" value="1"/>
</dbReference>
<dbReference type="SMART" id="SM00829">
    <property type="entry name" value="PKS_ER"/>
    <property type="match status" value="1"/>
</dbReference>
<sequence>MATMTALRFHGKHDLRVEQVPVPECKKGQVKVAPSWCGICGSDLHEYMGGPSLCPTTPHPITGEQVPLTFGHEFSGIVEEVGEGVTRFKPGDRVCVQPIIYDGTCGACKEGLINCCYSNGFVGLSGWGGGLSEHCVVPEASVYHVPDNVSLEVAGKNAQPPMVEPLAVGWHAVNISPWKPGMSALVLGGGPIGLSVIQALRARGEGQIIVSELSAKRKEFAKQFGADVIIDPTKEDVVKRCRELCENQGVNVVYDCAGVQAGLDTAVEAVRARGAIVNIAIWEKPCTITPNQFCFKERSYHGVATYQAGDFQAVLDAISSGRMKPEGMITKKIRLDEVVEEGFTTLIKDKENQVKILVASGKGA</sequence>
<dbReference type="GO" id="GO:0008270">
    <property type="term" value="F:zinc ion binding"/>
    <property type="evidence" value="ECO:0007669"/>
    <property type="project" value="InterPro"/>
</dbReference>
<dbReference type="GO" id="GO:0000721">
    <property type="term" value="F:(R,R)-butanediol dehydrogenase activity"/>
    <property type="evidence" value="ECO:0007669"/>
    <property type="project" value="TreeGrafter"/>
</dbReference>
<dbReference type="Pfam" id="PF08240">
    <property type="entry name" value="ADH_N"/>
    <property type="match status" value="1"/>
</dbReference>
<comment type="caution">
    <text evidence="8">The sequence shown here is derived from an EMBL/GenBank/DDBJ whole genome shotgun (WGS) entry which is preliminary data.</text>
</comment>
<dbReference type="Gene3D" id="3.90.180.10">
    <property type="entry name" value="Medium-chain alcohol dehydrogenases, catalytic domain"/>
    <property type="match status" value="1"/>
</dbReference>
<keyword evidence="4 6" id="KW-0862">Zinc</keyword>
<reference evidence="8 9" key="1">
    <citation type="submission" date="2018-02" db="EMBL/GenBank/DDBJ databases">
        <title>Draft genome sequences of Elsinoe sp., causing black scab on jojoba.</title>
        <authorList>
            <person name="Stodart B."/>
            <person name="Jeffress S."/>
            <person name="Ash G."/>
            <person name="Arun Chinnappa K."/>
        </authorList>
    </citation>
    <scope>NUCLEOTIDE SEQUENCE [LARGE SCALE GENOMIC DNA]</scope>
    <source>
        <strain evidence="8 9">Hillstone_2</strain>
    </source>
</reference>
<dbReference type="InterPro" id="IPR013154">
    <property type="entry name" value="ADH-like_N"/>
</dbReference>
<evidence type="ECO:0000313" key="8">
    <source>
        <dbReference type="EMBL" id="TKX23223.1"/>
    </source>
</evidence>
<evidence type="ECO:0000256" key="3">
    <source>
        <dbReference type="ARBA" id="ARBA00022723"/>
    </source>
</evidence>
<keyword evidence="3 6" id="KW-0479">Metal-binding</keyword>
<proteinExistence type="inferred from homology"/>
<comment type="cofactor">
    <cofactor evidence="1 6">
        <name>Zn(2+)</name>
        <dbReference type="ChEBI" id="CHEBI:29105"/>
    </cofactor>
</comment>
<evidence type="ECO:0000256" key="1">
    <source>
        <dbReference type="ARBA" id="ARBA00001947"/>
    </source>
</evidence>
<dbReference type="GO" id="GO:0005737">
    <property type="term" value="C:cytoplasm"/>
    <property type="evidence" value="ECO:0007669"/>
    <property type="project" value="TreeGrafter"/>
</dbReference>
<evidence type="ECO:0000259" key="7">
    <source>
        <dbReference type="SMART" id="SM00829"/>
    </source>
</evidence>
<dbReference type="AlphaFoldDB" id="A0A4U7AXD6"/>
<dbReference type="InterPro" id="IPR013149">
    <property type="entry name" value="ADH-like_C"/>
</dbReference>
<dbReference type="PANTHER" id="PTHR43161:SF23">
    <property type="entry name" value="(R,R)-BUTANEDIOL DEHYDROGENASE-RELATED"/>
    <property type="match status" value="1"/>
</dbReference>
<organism evidence="8 9">
    <name type="scientific">Elsinoe australis</name>
    <dbReference type="NCBI Taxonomy" id="40998"/>
    <lineage>
        <taxon>Eukaryota</taxon>
        <taxon>Fungi</taxon>
        <taxon>Dikarya</taxon>
        <taxon>Ascomycota</taxon>
        <taxon>Pezizomycotina</taxon>
        <taxon>Dothideomycetes</taxon>
        <taxon>Dothideomycetidae</taxon>
        <taxon>Myriangiales</taxon>
        <taxon>Elsinoaceae</taxon>
        <taxon>Elsinoe</taxon>
    </lineage>
</organism>
<dbReference type="PROSITE" id="PS00059">
    <property type="entry name" value="ADH_ZINC"/>
    <property type="match status" value="1"/>
</dbReference>
<name>A0A4U7AXD6_9PEZI</name>
<dbReference type="InterPro" id="IPR036291">
    <property type="entry name" value="NAD(P)-bd_dom_sf"/>
</dbReference>
<gene>
    <name evidence="8" type="ORF">C1H76_4290</name>
</gene>
<dbReference type="Proteomes" id="UP000308133">
    <property type="component" value="Unassembled WGS sequence"/>
</dbReference>
<evidence type="ECO:0000256" key="4">
    <source>
        <dbReference type="ARBA" id="ARBA00022833"/>
    </source>
</evidence>